<organism evidence="3 4">
    <name type="scientific">Haloglomus irregulare</name>
    <dbReference type="NCBI Taxonomy" id="2234134"/>
    <lineage>
        <taxon>Archaea</taxon>
        <taxon>Methanobacteriati</taxon>
        <taxon>Methanobacteriota</taxon>
        <taxon>Stenosarchaea group</taxon>
        <taxon>Halobacteria</taxon>
        <taxon>Halobacteriales</taxon>
        <taxon>Natronomonadaceae</taxon>
        <taxon>Haloglomus</taxon>
    </lineage>
</organism>
<protein>
    <recommendedName>
        <fullName evidence="2">DUF4350 domain-containing protein</fullName>
    </recommendedName>
</protein>
<dbReference type="InParanoid" id="A0A554ND09"/>
<feature type="domain" description="DUF4350" evidence="2">
    <location>
        <begin position="110"/>
        <end position="304"/>
    </location>
</feature>
<evidence type="ECO:0000313" key="3">
    <source>
        <dbReference type="EMBL" id="TSD15276.1"/>
    </source>
</evidence>
<feature type="compositionally biased region" description="Low complexity" evidence="1">
    <location>
        <begin position="318"/>
        <end position="341"/>
    </location>
</feature>
<feature type="region of interest" description="Disordered" evidence="1">
    <location>
        <begin position="318"/>
        <end position="360"/>
    </location>
</feature>
<name>A0A554ND09_9EURY</name>
<feature type="region of interest" description="Disordered" evidence="1">
    <location>
        <begin position="250"/>
        <end position="272"/>
    </location>
</feature>
<evidence type="ECO:0000256" key="1">
    <source>
        <dbReference type="SAM" id="MobiDB-lite"/>
    </source>
</evidence>
<dbReference type="AlphaFoldDB" id="A0A554ND09"/>
<comment type="caution">
    <text evidence="3">The sequence shown here is derived from an EMBL/GenBank/DDBJ whole genome shotgun (WGS) entry which is preliminary data.</text>
</comment>
<keyword evidence="4" id="KW-1185">Reference proteome</keyword>
<proteinExistence type="predicted"/>
<dbReference type="EMBL" id="QMDX01000002">
    <property type="protein sequence ID" value="TSD15276.1"/>
    <property type="molecule type" value="Genomic_DNA"/>
</dbReference>
<dbReference type="InterPro" id="IPR025646">
    <property type="entry name" value="DUF4350"/>
</dbReference>
<dbReference type="Proteomes" id="UP000319894">
    <property type="component" value="Unassembled WGS sequence"/>
</dbReference>
<dbReference type="OrthoDB" id="239338at2157"/>
<dbReference type="SUPFAM" id="SSF52317">
    <property type="entry name" value="Class I glutamine amidotransferase-like"/>
    <property type="match status" value="1"/>
</dbReference>
<dbReference type="Pfam" id="PF14258">
    <property type="entry name" value="DUF4350"/>
    <property type="match status" value="1"/>
</dbReference>
<dbReference type="RefSeq" id="WP_144261117.1">
    <property type="nucleotide sequence ID" value="NZ_QMDX01000002.1"/>
</dbReference>
<accession>A0A554ND09</accession>
<sequence length="360" mass="37643">MSEGRIAKPLAVYVLLVVGLLLAVGLVGALTGTGATDGQQVQGQSPAQYQPDAVLSEVDPESGTIEVAGADEVGGQKRVLIDTQHDNEFSRTDLGPAVDALFAAGHSVTFAEDTGDGDVDYEESLDEYDALLVIQPTDRFTPEERRAVRNFTDDGGRLVVLAEPPQVEVRGPFGTPRVTVFRATNLTGGYGVRIGAEQLYNTDDDANDNNFRSFYARPADDSRLTNGADAVTYDIGGYVVVQSGSNLTGRLPAAEGTRGLETRRPVTPPTVASGDNVTVVADASFVEPDEVYDADNEVFVGNLLSFMIRGQSPAELNATATPTLTPSPTSTPTPTSTATVTSGGGNSSSMAAPEARAPTG</sequence>
<gene>
    <name evidence="3" type="ORF">DP107_05355</name>
</gene>
<evidence type="ECO:0000259" key="2">
    <source>
        <dbReference type="Pfam" id="PF14258"/>
    </source>
</evidence>
<reference evidence="3 4" key="1">
    <citation type="submission" date="2018-06" db="EMBL/GenBank/DDBJ databases">
        <title>Natronomonas sp. F16-60 a new haloarchaeon isolated from a solar saltern of Isla Cristina, Huelva, Spain.</title>
        <authorList>
            <person name="Duran-Viseras A."/>
            <person name="Sanchez-Porro C."/>
            <person name="Ventosa A."/>
        </authorList>
    </citation>
    <scope>NUCLEOTIDE SEQUENCE [LARGE SCALE GENOMIC DNA]</scope>
    <source>
        <strain evidence="3 4">F16-60</strain>
    </source>
</reference>
<evidence type="ECO:0000313" key="4">
    <source>
        <dbReference type="Proteomes" id="UP000319894"/>
    </source>
</evidence>
<dbReference type="InterPro" id="IPR029062">
    <property type="entry name" value="Class_I_gatase-like"/>
</dbReference>